<dbReference type="Proteomes" id="UP001359308">
    <property type="component" value="Chromosome"/>
</dbReference>
<evidence type="ECO:0000256" key="1">
    <source>
        <dbReference type="SAM" id="MobiDB-lite"/>
    </source>
</evidence>
<feature type="region of interest" description="Disordered" evidence="1">
    <location>
        <begin position="1"/>
        <end position="32"/>
    </location>
</feature>
<name>A0ABZ2F380_METCP</name>
<organism evidence="2 3">
    <name type="scientific">Methylococcus capsulatus</name>
    <dbReference type="NCBI Taxonomy" id="414"/>
    <lineage>
        <taxon>Bacteria</taxon>
        <taxon>Pseudomonadati</taxon>
        <taxon>Pseudomonadota</taxon>
        <taxon>Gammaproteobacteria</taxon>
        <taxon>Methylococcales</taxon>
        <taxon>Methylococcaceae</taxon>
        <taxon>Methylococcus</taxon>
    </lineage>
</organism>
<dbReference type="EMBL" id="CP104311">
    <property type="protein sequence ID" value="WWF01663.1"/>
    <property type="molecule type" value="Genomic_DNA"/>
</dbReference>
<reference evidence="2 3" key="1">
    <citation type="submission" date="2022-09" db="EMBL/GenBank/DDBJ databases">
        <authorList>
            <person name="Giprobiosintez L."/>
        </authorList>
    </citation>
    <scope>NUCLEOTIDE SEQUENCE [LARGE SCALE GENOMIC DNA]</scope>
    <source>
        <strain evidence="3">VKPM-B-12549 (GBS-15)</strain>
    </source>
</reference>
<proteinExistence type="predicted"/>
<protein>
    <submittedName>
        <fullName evidence="2">Uncharacterized protein</fullName>
    </submittedName>
</protein>
<gene>
    <name evidence="2" type="ORF">N4J17_14525</name>
</gene>
<accession>A0ABZ2F380</accession>
<feature type="compositionally biased region" description="Basic residues" evidence="1">
    <location>
        <begin position="15"/>
        <end position="27"/>
    </location>
</feature>
<evidence type="ECO:0000313" key="3">
    <source>
        <dbReference type="Proteomes" id="UP001359308"/>
    </source>
</evidence>
<keyword evidence="3" id="KW-1185">Reference proteome</keyword>
<evidence type="ECO:0000313" key="2">
    <source>
        <dbReference type="EMBL" id="WWF01663.1"/>
    </source>
</evidence>
<sequence length="53" mass="6035">MRHAPQCIDAQGRSKPLRRHTKPRKSKGAMTAPLQYLAVDTVERDGPRRHTLT</sequence>
<dbReference type="RefSeq" id="WP_198322637.1">
    <property type="nucleotide sequence ID" value="NZ_CP104311.1"/>
</dbReference>